<dbReference type="PANTHER" id="PTHR33026:SF7">
    <property type="entry name" value="OS03G0100275 PROTEIN"/>
    <property type="match status" value="1"/>
</dbReference>
<feature type="region of interest" description="Disordered" evidence="2">
    <location>
        <begin position="181"/>
        <end position="323"/>
    </location>
</feature>
<dbReference type="Proteomes" id="UP001231189">
    <property type="component" value="Unassembled WGS sequence"/>
</dbReference>
<reference evidence="3" key="1">
    <citation type="submission" date="2023-07" db="EMBL/GenBank/DDBJ databases">
        <title>A chromosome-level genome assembly of Lolium multiflorum.</title>
        <authorList>
            <person name="Chen Y."/>
            <person name="Copetti D."/>
            <person name="Kolliker R."/>
            <person name="Studer B."/>
        </authorList>
    </citation>
    <scope>NUCLEOTIDE SEQUENCE</scope>
    <source>
        <strain evidence="3">02402/16</strain>
        <tissue evidence="3">Leaf</tissue>
    </source>
</reference>
<evidence type="ECO:0000313" key="3">
    <source>
        <dbReference type="EMBL" id="KAK1612578.1"/>
    </source>
</evidence>
<gene>
    <name evidence="3" type="ORF">QYE76_036251</name>
</gene>
<dbReference type="PANTHER" id="PTHR33026">
    <property type="entry name" value="OS06G0360600 PROTEIN"/>
    <property type="match status" value="1"/>
</dbReference>
<keyword evidence="4" id="KW-1185">Reference proteome</keyword>
<feature type="compositionally biased region" description="Polar residues" evidence="2">
    <location>
        <begin position="675"/>
        <end position="686"/>
    </location>
</feature>
<feature type="compositionally biased region" description="Acidic residues" evidence="2">
    <location>
        <begin position="187"/>
        <end position="200"/>
    </location>
</feature>
<evidence type="ECO:0000256" key="1">
    <source>
        <dbReference type="SAM" id="Coils"/>
    </source>
</evidence>
<feature type="compositionally biased region" description="Basic and acidic residues" evidence="2">
    <location>
        <begin position="661"/>
        <end position="672"/>
    </location>
</feature>
<name>A0AAD8R0N4_LOLMU</name>
<accession>A0AAD8R0N4</accession>
<evidence type="ECO:0000256" key="2">
    <source>
        <dbReference type="SAM" id="MobiDB-lite"/>
    </source>
</evidence>
<dbReference type="AlphaFoldDB" id="A0AAD8R0N4"/>
<proteinExistence type="predicted"/>
<keyword evidence="1" id="KW-0175">Coiled coil</keyword>
<feature type="compositionally biased region" description="Basic residues" evidence="2">
    <location>
        <begin position="206"/>
        <end position="222"/>
    </location>
</feature>
<feature type="compositionally biased region" description="Polar residues" evidence="2">
    <location>
        <begin position="310"/>
        <end position="319"/>
    </location>
</feature>
<sequence length="729" mass="81268">MVNCGSMTFMLRPGRMYPPHDSHESVRYWNVGWFYEKNVSVPNVHDGLPKFVNEPPEELASWSFVPSLAQTPILEKAARRISWLVHDGLTGAQLTLSWFTRRIQPLRHNARLICAYTGADDLLRATRHDLPADSLKRRIKTLVKIGRGQPVPELIKDIYTNDQCPPLDTLAEENLRTILRVPVSGDGAEEVPDDEEEEEEQAPRKAAPRPSKRARAKASRSRSRGEASAKKPKTVKPPPLNSKKAEQARLKMLATAGKRSRPIIPGARDRSPPPAANTPPEIVPISSEKVGGEDPKDKGPAQDEAGVQGQGETEVTSSERAGAGAGDIVVFPKNFGDPTDLTSTPKAYATKFFNKLTEAEKWELEQDLLNAMLNNAWGKPDVATSEIQDFKKDVGQFLDKLVCKQKEQQALHYELHKNIALQRRVTLSQAENIRTLKDANAELNKQLAEAQGASSSLVTASSELESLRSSYQELETKLKEAELKREQAEKQLAEKNSERVREKGEFLLKINADSETIKKQQKELNGLQKYMETAEHHWDLLSENILEPLGYPEKRRNLFPRDDLLQLAGDDCKDLISVSRKICYNLSIKKSRTCNVRKLIQKMDVLPELVTDLQASSARGAAAMALTMCLAHNSELDLDRIRHDEFYDKFVLPADEPMEAELQKERDAEARPAESGTQFTWTSSKDAPQEEPKDGAAASKEESDEDVSSPAEDAEEGDPKGKTSPAKGE</sequence>
<organism evidence="3 4">
    <name type="scientific">Lolium multiflorum</name>
    <name type="common">Italian ryegrass</name>
    <name type="synonym">Lolium perenne subsp. multiflorum</name>
    <dbReference type="NCBI Taxonomy" id="4521"/>
    <lineage>
        <taxon>Eukaryota</taxon>
        <taxon>Viridiplantae</taxon>
        <taxon>Streptophyta</taxon>
        <taxon>Embryophyta</taxon>
        <taxon>Tracheophyta</taxon>
        <taxon>Spermatophyta</taxon>
        <taxon>Magnoliopsida</taxon>
        <taxon>Liliopsida</taxon>
        <taxon>Poales</taxon>
        <taxon>Poaceae</taxon>
        <taxon>BOP clade</taxon>
        <taxon>Pooideae</taxon>
        <taxon>Poodae</taxon>
        <taxon>Poeae</taxon>
        <taxon>Poeae Chloroplast Group 2 (Poeae type)</taxon>
        <taxon>Loliodinae</taxon>
        <taxon>Loliinae</taxon>
        <taxon>Lolium</taxon>
    </lineage>
</organism>
<comment type="caution">
    <text evidence="3">The sequence shown here is derived from an EMBL/GenBank/DDBJ whole genome shotgun (WGS) entry which is preliminary data.</text>
</comment>
<feature type="region of interest" description="Disordered" evidence="2">
    <location>
        <begin position="661"/>
        <end position="729"/>
    </location>
</feature>
<protein>
    <submittedName>
        <fullName evidence="3">Uncharacterized protein</fullName>
    </submittedName>
</protein>
<evidence type="ECO:0000313" key="4">
    <source>
        <dbReference type="Proteomes" id="UP001231189"/>
    </source>
</evidence>
<dbReference type="EMBL" id="JAUUTY010000007">
    <property type="protein sequence ID" value="KAK1612578.1"/>
    <property type="molecule type" value="Genomic_DNA"/>
</dbReference>
<feature type="coiled-coil region" evidence="1">
    <location>
        <begin position="433"/>
        <end position="537"/>
    </location>
</feature>
<feature type="compositionally biased region" description="Acidic residues" evidence="2">
    <location>
        <begin position="702"/>
        <end position="716"/>
    </location>
</feature>
<feature type="compositionally biased region" description="Basic and acidic residues" evidence="2">
    <location>
        <begin position="290"/>
        <end position="301"/>
    </location>
</feature>